<keyword evidence="2" id="KW-1185">Reference proteome</keyword>
<organism evidence="1 2">
    <name type="scientific">Heterobasidion irregulare (strain TC 32-1)</name>
    <dbReference type="NCBI Taxonomy" id="747525"/>
    <lineage>
        <taxon>Eukaryota</taxon>
        <taxon>Fungi</taxon>
        <taxon>Dikarya</taxon>
        <taxon>Basidiomycota</taxon>
        <taxon>Agaricomycotina</taxon>
        <taxon>Agaricomycetes</taxon>
        <taxon>Russulales</taxon>
        <taxon>Bondarzewiaceae</taxon>
        <taxon>Heterobasidion</taxon>
        <taxon>Heterobasidion annosum species complex</taxon>
    </lineage>
</organism>
<dbReference type="GeneID" id="20674184"/>
<dbReference type="HOGENOM" id="CLU_1875698_0_0_1"/>
<dbReference type="InParanoid" id="W4K9F0"/>
<name>W4K9F0_HETIT</name>
<dbReference type="KEGG" id="hir:HETIRDRAFT_427193"/>
<proteinExistence type="predicted"/>
<evidence type="ECO:0000313" key="2">
    <source>
        <dbReference type="Proteomes" id="UP000030671"/>
    </source>
</evidence>
<accession>W4K9F0</accession>
<reference evidence="1 2" key="1">
    <citation type="journal article" date="2012" name="New Phytol.">
        <title>Insight into trade-off between wood decay and parasitism from the genome of a fungal forest pathogen.</title>
        <authorList>
            <person name="Olson A."/>
            <person name="Aerts A."/>
            <person name="Asiegbu F."/>
            <person name="Belbahri L."/>
            <person name="Bouzid O."/>
            <person name="Broberg A."/>
            <person name="Canback B."/>
            <person name="Coutinho P.M."/>
            <person name="Cullen D."/>
            <person name="Dalman K."/>
            <person name="Deflorio G."/>
            <person name="van Diepen L.T."/>
            <person name="Dunand C."/>
            <person name="Duplessis S."/>
            <person name="Durling M."/>
            <person name="Gonthier P."/>
            <person name="Grimwood J."/>
            <person name="Fossdal C.G."/>
            <person name="Hansson D."/>
            <person name="Henrissat B."/>
            <person name="Hietala A."/>
            <person name="Himmelstrand K."/>
            <person name="Hoffmeister D."/>
            <person name="Hogberg N."/>
            <person name="James T.Y."/>
            <person name="Karlsson M."/>
            <person name="Kohler A."/>
            <person name="Kues U."/>
            <person name="Lee Y.H."/>
            <person name="Lin Y.C."/>
            <person name="Lind M."/>
            <person name="Lindquist E."/>
            <person name="Lombard V."/>
            <person name="Lucas S."/>
            <person name="Lunden K."/>
            <person name="Morin E."/>
            <person name="Murat C."/>
            <person name="Park J."/>
            <person name="Raffaello T."/>
            <person name="Rouze P."/>
            <person name="Salamov A."/>
            <person name="Schmutz J."/>
            <person name="Solheim H."/>
            <person name="Stahlberg J."/>
            <person name="Velez H."/>
            <person name="de Vries R.P."/>
            <person name="Wiebenga A."/>
            <person name="Woodward S."/>
            <person name="Yakovlev I."/>
            <person name="Garbelotto M."/>
            <person name="Martin F."/>
            <person name="Grigoriev I.V."/>
            <person name="Stenlid J."/>
        </authorList>
    </citation>
    <scope>NUCLEOTIDE SEQUENCE [LARGE SCALE GENOMIC DNA]</scope>
    <source>
        <strain evidence="1 2">TC 32-1</strain>
    </source>
</reference>
<protein>
    <submittedName>
        <fullName evidence="1">Uncharacterized protein</fullName>
    </submittedName>
</protein>
<sequence length="136" mass="15368">MPYMQITGPVKSKERESFLTFYDGNGLKDRIALPVSLLMLSPMSYSKEHAAQIWRPENIPSSMAALSFLLAIAKRLIPMHMLISDLLVACKVYPDLSLEHSLSTLFLSGNRWIMQKIAFHWLHILGVDIISAPLKT</sequence>
<dbReference type="RefSeq" id="XP_009546569.1">
    <property type="nucleotide sequence ID" value="XM_009548274.1"/>
</dbReference>
<evidence type="ECO:0000313" key="1">
    <source>
        <dbReference type="EMBL" id="ETW81980.1"/>
    </source>
</evidence>
<dbReference type="Proteomes" id="UP000030671">
    <property type="component" value="Unassembled WGS sequence"/>
</dbReference>
<dbReference type="AlphaFoldDB" id="W4K9F0"/>
<gene>
    <name evidence="1" type="ORF">HETIRDRAFT_427193</name>
</gene>
<dbReference type="EMBL" id="KI925458">
    <property type="protein sequence ID" value="ETW81980.1"/>
    <property type="molecule type" value="Genomic_DNA"/>
</dbReference>